<evidence type="ECO:0000313" key="2">
    <source>
        <dbReference type="EMBL" id="OXA42066.1"/>
    </source>
</evidence>
<protein>
    <submittedName>
        <fullName evidence="2">Uncharacterized protein</fullName>
    </submittedName>
</protein>
<keyword evidence="1" id="KW-1133">Transmembrane helix</keyword>
<dbReference type="AlphaFoldDB" id="A0A226DCU1"/>
<keyword evidence="1" id="KW-0812">Transmembrane</keyword>
<name>A0A226DCU1_FOLCA</name>
<dbReference type="Proteomes" id="UP000198287">
    <property type="component" value="Unassembled WGS sequence"/>
</dbReference>
<sequence length="433" mass="50807">MFNRRKYQLVWVVILFYATYALGALIKLGVEEEHKFENIKIADYFIPFQNCTIIVKIGANISSHIKTENPPPIILELYGFNGREMIEARFSIQRRRNPSPHCWASFSIFPEYNGKAKFDEPYFFKTLGLGPDFIDPFLPRQYFIFVTTIKPRIQHFVKNMDYMNLQLLGLREVIIVNVNHNGNDFIDTELPSSHLSMYYHNIYYIDKSIRGMEPSQQWYHIECLPHECFPQIDLVSRNISMLNKYFWYAIRIFDNKMHHIHHLFKMVEQRTLPNLQYRNIANLSTFNGFVAFWLLQDLMKHDYPDFASIHNFPPIMQIPRYKFTGLTYVAHDIQKFSYLSCYQVKSTNSVILSELMAPFETTVWMCVMASLIAVILLLTAALDNFMSKGILLTVGICLENSVLEYLYTYKSIKYHVGVGTVTSWTNKTFNPPT</sequence>
<evidence type="ECO:0000256" key="1">
    <source>
        <dbReference type="SAM" id="Phobius"/>
    </source>
</evidence>
<gene>
    <name evidence="2" type="ORF">Fcan01_23266</name>
</gene>
<reference evidence="2 3" key="1">
    <citation type="submission" date="2015-12" db="EMBL/GenBank/DDBJ databases">
        <title>The genome of Folsomia candida.</title>
        <authorList>
            <person name="Faddeeva A."/>
            <person name="Derks M.F."/>
            <person name="Anvar Y."/>
            <person name="Smit S."/>
            <person name="Van Straalen N."/>
            <person name="Roelofs D."/>
        </authorList>
    </citation>
    <scope>NUCLEOTIDE SEQUENCE [LARGE SCALE GENOMIC DNA]</scope>
    <source>
        <strain evidence="2 3">VU population</strain>
        <tissue evidence="2">Whole body</tissue>
    </source>
</reference>
<accession>A0A226DCU1</accession>
<dbReference type="EMBL" id="LNIX01000027">
    <property type="protein sequence ID" value="OXA42066.1"/>
    <property type="molecule type" value="Genomic_DNA"/>
</dbReference>
<keyword evidence="3" id="KW-1185">Reference proteome</keyword>
<proteinExistence type="predicted"/>
<evidence type="ECO:0000313" key="3">
    <source>
        <dbReference type="Proteomes" id="UP000198287"/>
    </source>
</evidence>
<feature type="transmembrane region" description="Helical" evidence="1">
    <location>
        <begin position="362"/>
        <end position="382"/>
    </location>
</feature>
<organism evidence="2 3">
    <name type="scientific">Folsomia candida</name>
    <name type="common">Springtail</name>
    <dbReference type="NCBI Taxonomy" id="158441"/>
    <lineage>
        <taxon>Eukaryota</taxon>
        <taxon>Metazoa</taxon>
        <taxon>Ecdysozoa</taxon>
        <taxon>Arthropoda</taxon>
        <taxon>Hexapoda</taxon>
        <taxon>Collembola</taxon>
        <taxon>Entomobryomorpha</taxon>
        <taxon>Isotomoidea</taxon>
        <taxon>Isotomidae</taxon>
        <taxon>Proisotominae</taxon>
        <taxon>Folsomia</taxon>
    </lineage>
</organism>
<comment type="caution">
    <text evidence="2">The sequence shown here is derived from an EMBL/GenBank/DDBJ whole genome shotgun (WGS) entry which is preliminary data.</text>
</comment>
<keyword evidence="1" id="KW-0472">Membrane</keyword>